<evidence type="ECO:0000256" key="1">
    <source>
        <dbReference type="ARBA" id="ARBA00022723"/>
    </source>
</evidence>
<evidence type="ECO:0000256" key="4">
    <source>
        <dbReference type="ARBA" id="ARBA00023277"/>
    </source>
</evidence>
<gene>
    <name evidence="7" type="ORF">BD31_I0734</name>
</gene>
<dbReference type="GO" id="GO:0000287">
    <property type="term" value="F:magnesium ion binding"/>
    <property type="evidence" value="ECO:0007669"/>
    <property type="project" value="InterPro"/>
</dbReference>
<dbReference type="Gene3D" id="3.90.1070.10">
    <property type="match status" value="1"/>
</dbReference>
<sequence>MPKILTYFSGWHISFSSKYYSVQKTILVKKKTFAVDIDGTITENGGGRIHLDALEALRRLTNLGHNVIFVTGRSSVEGFLLSVFGGTTKIAVGENGGCITLNSDEHILLGNIDECKIALKVIQNNLENVKEKSVFPRMTEVVLQRTFDLDLARQILAENNLKVELSDSQYAYHINSHGIDKGTGFSEIMKKLSISRDDVVAIGDSATDVPLFKVAKTSIALGNASEPVKSAATITVSAHAGDGLLEALDKLAPKLSEI</sequence>
<comment type="caution">
    <text evidence="7">The sequence shown here is derived from an EMBL/GenBank/DDBJ whole genome shotgun (WGS) entry which is preliminary data.</text>
</comment>
<keyword evidence="4 5" id="KW-0119">Carbohydrate metabolism</keyword>
<dbReference type="AlphaFoldDB" id="I3D163"/>
<evidence type="ECO:0000256" key="6">
    <source>
        <dbReference type="NCBIfam" id="TIGR01487"/>
    </source>
</evidence>
<feature type="binding site" evidence="5">
    <location>
        <position position="204"/>
    </location>
    <ligand>
        <name>Mg(2+)</name>
        <dbReference type="ChEBI" id="CHEBI:18420"/>
    </ligand>
</feature>
<keyword evidence="2 5" id="KW-0378">Hydrolase</keyword>
<accession>I3D163</accession>
<dbReference type="PATRIC" id="fig|859350.6.peg.1498"/>
<dbReference type="GO" id="GO:0005829">
    <property type="term" value="C:cytosol"/>
    <property type="evidence" value="ECO:0007669"/>
    <property type="project" value="TreeGrafter"/>
</dbReference>
<dbReference type="InterPro" id="IPR023214">
    <property type="entry name" value="HAD_sf"/>
</dbReference>
<dbReference type="InterPro" id="IPR036412">
    <property type="entry name" value="HAD-like_sf"/>
</dbReference>
<dbReference type="InterPro" id="IPR006382">
    <property type="entry name" value="PGPase"/>
</dbReference>
<reference evidence="7 8" key="1">
    <citation type="journal article" date="2012" name="J. Bacteriol.">
        <title>Genome sequence of "Candidatus Nitrosopumilus salaria" BD31, an ammonia-oxidizing archaeon from the San Francisco Bay estuary.</title>
        <authorList>
            <person name="Mosier A.C."/>
            <person name="Allen E.E."/>
            <person name="Kim M."/>
            <person name="Ferriera S."/>
            <person name="Francis C.A."/>
        </authorList>
    </citation>
    <scope>NUCLEOTIDE SEQUENCE [LARGE SCALE GENOMIC DNA]</scope>
    <source>
        <strain evidence="7 8">BD31</strain>
    </source>
</reference>
<protein>
    <recommendedName>
        <fullName evidence="5 6">Phosphoglycolate phosphatase</fullName>
        <shortName evidence="5">PGP</shortName>
        <shortName evidence="5">PGPase</shortName>
        <ecNumber evidence="5 6">3.1.3.18</ecNumber>
    </recommendedName>
</protein>
<dbReference type="Gene3D" id="3.40.50.1000">
    <property type="entry name" value="HAD superfamily/HAD-like"/>
    <property type="match status" value="1"/>
</dbReference>
<dbReference type="HAMAP" id="MF_01419">
    <property type="entry name" value="GPH_hydrolase_arch"/>
    <property type="match status" value="1"/>
</dbReference>
<dbReference type="EC" id="3.1.3.18" evidence="5 6"/>
<feature type="binding site" evidence="5">
    <location>
        <position position="181"/>
    </location>
    <ligand>
        <name>substrate</name>
    </ligand>
</feature>
<dbReference type="CDD" id="cd07514">
    <property type="entry name" value="HAD_Pase"/>
    <property type="match status" value="1"/>
</dbReference>
<feature type="binding site" evidence="5">
    <location>
        <position position="36"/>
    </location>
    <ligand>
        <name>Mg(2+)</name>
        <dbReference type="ChEBI" id="CHEBI:18420"/>
    </ligand>
</feature>
<dbReference type="GO" id="GO:0008967">
    <property type="term" value="F:phosphoglycolate phosphatase activity"/>
    <property type="evidence" value="ECO:0007669"/>
    <property type="project" value="UniProtKB-UniRule"/>
</dbReference>
<evidence type="ECO:0000256" key="3">
    <source>
        <dbReference type="ARBA" id="ARBA00022842"/>
    </source>
</evidence>
<dbReference type="InterPro" id="IPR006379">
    <property type="entry name" value="HAD-SF_hydro_IIB"/>
</dbReference>
<keyword evidence="1 5" id="KW-0479">Metal-binding</keyword>
<comment type="function">
    <text evidence="5">Catalyzes the dephosphorylation of 2-phosphoglycolate.</text>
</comment>
<evidence type="ECO:0000256" key="5">
    <source>
        <dbReference type="HAMAP-Rule" id="MF_01419"/>
    </source>
</evidence>
<dbReference type="EMBL" id="AEXL02000120">
    <property type="protein sequence ID" value="EIJ65456.1"/>
    <property type="molecule type" value="Genomic_DNA"/>
</dbReference>
<comment type="cofactor">
    <cofactor evidence="5">
        <name>Mg(2+)</name>
        <dbReference type="ChEBI" id="CHEBI:18420"/>
    </cofactor>
</comment>
<keyword evidence="3 5" id="KW-0460">Magnesium</keyword>
<dbReference type="PANTHER" id="PTHR10000:SF8">
    <property type="entry name" value="HAD SUPERFAMILY HYDROLASE-LIKE, TYPE 3"/>
    <property type="match status" value="1"/>
</dbReference>
<organism evidence="7 8">
    <name type="scientific">Candidatus Nitrosopumilus salarius BD31</name>
    <dbReference type="NCBI Taxonomy" id="859350"/>
    <lineage>
        <taxon>Archaea</taxon>
        <taxon>Nitrososphaerota</taxon>
        <taxon>Nitrososphaeria</taxon>
        <taxon>Nitrosopumilales</taxon>
        <taxon>Nitrosopumilaceae</taxon>
        <taxon>Nitrosopumilus</taxon>
    </lineage>
</organism>
<evidence type="ECO:0000256" key="2">
    <source>
        <dbReference type="ARBA" id="ARBA00022801"/>
    </source>
</evidence>
<feature type="binding site" evidence="5">
    <location>
        <position position="208"/>
    </location>
    <ligand>
        <name>Mg(2+)</name>
        <dbReference type="ChEBI" id="CHEBI:18420"/>
    </ligand>
</feature>
<dbReference type="Pfam" id="PF08282">
    <property type="entry name" value="Hydrolase_3"/>
    <property type="match status" value="2"/>
</dbReference>
<proteinExistence type="inferred from homology"/>
<evidence type="ECO:0000313" key="8">
    <source>
        <dbReference type="Proteomes" id="UP000003423"/>
    </source>
</evidence>
<keyword evidence="8" id="KW-1185">Reference proteome</keyword>
<name>I3D163_9ARCH</name>
<feature type="active site" description="Nucleophile" evidence="5">
    <location>
        <position position="36"/>
    </location>
</feature>
<dbReference type="NCBIfam" id="TIGR01482">
    <property type="entry name" value="SPP-subfamily"/>
    <property type="match status" value="1"/>
</dbReference>
<dbReference type="NCBIfam" id="TIGR01487">
    <property type="entry name" value="Pglycolate_arch"/>
    <property type="match status" value="1"/>
</dbReference>
<evidence type="ECO:0000313" key="7">
    <source>
        <dbReference type="EMBL" id="EIJ65456.1"/>
    </source>
</evidence>
<dbReference type="NCBIfam" id="TIGR01484">
    <property type="entry name" value="HAD-SF-IIB"/>
    <property type="match status" value="1"/>
</dbReference>
<dbReference type="SUPFAM" id="SSF56784">
    <property type="entry name" value="HAD-like"/>
    <property type="match status" value="1"/>
</dbReference>
<dbReference type="Proteomes" id="UP000003423">
    <property type="component" value="Unassembled WGS sequence"/>
</dbReference>
<feature type="binding site" evidence="5">
    <location>
        <position position="38"/>
    </location>
    <ligand>
        <name>Mg(2+)</name>
        <dbReference type="ChEBI" id="CHEBI:18420"/>
    </ligand>
</feature>
<comment type="similarity">
    <text evidence="5">Belongs to the archaeal SPP-like hydrolase family.</text>
</comment>
<dbReference type="PANTHER" id="PTHR10000">
    <property type="entry name" value="PHOSPHOSERINE PHOSPHATASE"/>
    <property type="match status" value="1"/>
</dbReference>
<comment type="catalytic activity">
    <reaction evidence="5">
        <text>2-phosphoglycolate + H2O = glycolate + phosphate</text>
        <dbReference type="Rhea" id="RHEA:14369"/>
        <dbReference type="ChEBI" id="CHEBI:15377"/>
        <dbReference type="ChEBI" id="CHEBI:29805"/>
        <dbReference type="ChEBI" id="CHEBI:43474"/>
        <dbReference type="ChEBI" id="CHEBI:58033"/>
        <dbReference type="EC" id="3.1.3.18"/>
    </reaction>
</comment>